<dbReference type="RefSeq" id="WP_144643717.1">
    <property type="nucleotide sequence ID" value="NZ_CP090063.1"/>
</dbReference>
<dbReference type="OrthoDB" id="3508128at2"/>
<reference evidence="2 3" key="1">
    <citation type="submission" date="2019-07" db="EMBL/GenBank/DDBJ databases">
        <title>New species of Amycolatopsis and Streptomyces.</title>
        <authorList>
            <person name="Duangmal K."/>
            <person name="Teo W.F.A."/>
            <person name="Lipun K."/>
        </authorList>
    </citation>
    <scope>NUCLEOTIDE SEQUENCE [LARGE SCALE GENOMIC DNA]</scope>
    <source>
        <strain evidence="2 3">JCM 30562</strain>
    </source>
</reference>
<dbReference type="EMBL" id="VJZA01000084">
    <property type="protein sequence ID" value="TVT17221.1"/>
    <property type="molecule type" value="Genomic_DNA"/>
</dbReference>
<evidence type="ECO:0000313" key="2">
    <source>
        <dbReference type="EMBL" id="TVT17221.1"/>
    </source>
</evidence>
<organism evidence="2 3">
    <name type="scientific">Amycolatopsis acidiphila</name>
    <dbReference type="NCBI Taxonomy" id="715473"/>
    <lineage>
        <taxon>Bacteria</taxon>
        <taxon>Bacillati</taxon>
        <taxon>Actinomycetota</taxon>
        <taxon>Actinomycetes</taxon>
        <taxon>Pseudonocardiales</taxon>
        <taxon>Pseudonocardiaceae</taxon>
        <taxon>Amycolatopsis</taxon>
    </lineage>
</organism>
<dbReference type="InterPro" id="IPR024498">
    <property type="entry name" value="DUF2786"/>
</dbReference>
<gene>
    <name evidence="2" type="ORF">FNH06_32245</name>
</gene>
<sequence>MPTVDELEQITGLLLRAATSVRVRDPVVRELTGPAFAGRGRLVDTAADLVLLEVVARLLRQGWQPYDVHRITTRRADAEAATLAADAIAAELDRRPAATVHPRWIDQLDQIGAAVWWQGGEPRLSQWARRRGCAPAHALSRAVGALAVLATLPALPELPLPSPSREGVDEKMLARVRALLAKAESTQFPEEAEALSAKAQELMSRYSFEQALVSPARPGGAARRFWLDEPYVGAKSALVTAVASANRCRAVSYEKLGFLAVVGHEVDLDIVELLATSLLVQATEAMLAAGRRVGRGGQSRTRSFRHAFLLAYAGRIGERLASADSAVSAEVGDERLLPVLARRSREVDVLFADLFPKVGRRTHSITNGDGWQAGRAAADQAKLTVERRRLPV</sequence>
<evidence type="ECO:0000313" key="3">
    <source>
        <dbReference type="Proteomes" id="UP000318578"/>
    </source>
</evidence>
<dbReference type="Proteomes" id="UP000318578">
    <property type="component" value="Unassembled WGS sequence"/>
</dbReference>
<evidence type="ECO:0000259" key="1">
    <source>
        <dbReference type="Pfam" id="PF10979"/>
    </source>
</evidence>
<name>A0A557ZZ07_9PSEU</name>
<feature type="domain" description="DUF2786" evidence="1">
    <location>
        <begin position="171"/>
        <end position="210"/>
    </location>
</feature>
<comment type="caution">
    <text evidence="2">The sequence shown here is derived from an EMBL/GenBank/DDBJ whole genome shotgun (WGS) entry which is preliminary data.</text>
</comment>
<protein>
    <submittedName>
        <fullName evidence="2">DUF2786 domain-containing protein</fullName>
    </submittedName>
</protein>
<keyword evidence="3" id="KW-1185">Reference proteome</keyword>
<accession>A0A557ZZ07</accession>
<dbReference type="AlphaFoldDB" id="A0A557ZZ07"/>
<proteinExistence type="predicted"/>
<dbReference type="Pfam" id="PF10979">
    <property type="entry name" value="DUF2786"/>
    <property type="match status" value="1"/>
</dbReference>